<dbReference type="GO" id="GO:0004252">
    <property type="term" value="F:serine-type endopeptidase activity"/>
    <property type="evidence" value="ECO:0007669"/>
    <property type="project" value="InterPro"/>
</dbReference>
<keyword evidence="1" id="KW-0645">Protease</keyword>
<feature type="region of interest" description="Disordered" evidence="5">
    <location>
        <begin position="135"/>
        <end position="164"/>
    </location>
</feature>
<dbReference type="PROSITE" id="PS00673">
    <property type="entry name" value="V8_SER"/>
    <property type="match status" value="1"/>
</dbReference>
<feature type="compositionally biased region" description="Pro residues" evidence="5">
    <location>
        <begin position="410"/>
        <end position="440"/>
    </location>
</feature>
<feature type="compositionally biased region" description="Low complexity" evidence="5">
    <location>
        <begin position="13"/>
        <end position="27"/>
    </location>
</feature>
<proteinExistence type="predicted"/>
<dbReference type="EMBL" id="JAEHOD010000007">
    <property type="protein sequence ID" value="KAG2451705.1"/>
    <property type="molecule type" value="Genomic_DNA"/>
</dbReference>
<accession>A0A835WQ95</accession>
<comment type="caution">
    <text evidence="7">The sequence shown here is derived from an EMBL/GenBank/DDBJ whole genome shotgun (WGS) entry which is preliminary data.</text>
</comment>
<evidence type="ECO:0000256" key="4">
    <source>
        <dbReference type="ARBA" id="ARBA00022825"/>
    </source>
</evidence>
<dbReference type="InterPro" id="IPR000126">
    <property type="entry name" value="V8_ser_AS"/>
</dbReference>
<dbReference type="Proteomes" id="UP000613740">
    <property type="component" value="Unassembled WGS sequence"/>
</dbReference>
<dbReference type="InterPro" id="IPR001254">
    <property type="entry name" value="Trypsin_dom"/>
</dbReference>
<sequence length="461" mass="49613">MRRFRDQGFLMVAARPPAELASAAQAAGGNRRSMQGSTSDPLPAPLLQSPPGLANLPAPPDPAEITEFRITPEGQVFAKTLTPTEMATYRAQRGRSSAAGDSSRGAAPDVLPPMGPMSGRRRLPEKYSTDVNDVHVDDESHEAEGAEAEQKDRHEESAVNAKTSGLQKRRRLSYVIPIRDDRLEETADVYPGRASGRFNYRNPADGLFYFCSGTLISNNAVLLAAHCVVDVTRSPVLWMDSYSFIPGARSGGVAPVGTAYVKFVTYTSLYTNTTPGNDLAVAILSTQPGDLIGWQGYGYDCLPTSYQVNTTGYPSDKAPGTRWRANCTTPAANPCNLSPTAGLAFIDCDTMAGQSGSPIFSNNPLSGPMTRFIVAYEARNATHQWNGAAVINNSTFPFIDNQVKNNRVFSPPPSPPPLPPLPPSPPSPPPSPPPRPPSPPSTVKTGRRSLRQSLQKLLRRQ</sequence>
<feature type="domain" description="Peptidase S1" evidence="6">
    <location>
        <begin position="196"/>
        <end position="367"/>
    </location>
</feature>
<dbReference type="PANTHER" id="PTHR15462:SF8">
    <property type="entry name" value="SERINE PROTEASE"/>
    <property type="match status" value="1"/>
</dbReference>
<dbReference type="Gene3D" id="2.40.10.10">
    <property type="entry name" value="Trypsin-like serine proteases"/>
    <property type="match status" value="2"/>
</dbReference>
<feature type="region of interest" description="Disordered" evidence="5">
    <location>
        <begin position="90"/>
        <end position="123"/>
    </location>
</feature>
<dbReference type="PANTHER" id="PTHR15462">
    <property type="entry name" value="SERINE PROTEASE"/>
    <property type="match status" value="1"/>
</dbReference>
<dbReference type="Pfam" id="PF00089">
    <property type="entry name" value="Trypsin"/>
    <property type="match status" value="1"/>
</dbReference>
<dbReference type="InterPro" id="IPR050966">
    <property type="entry name" value="Glutamyl_endopeptidase"/>
</dbReference>
<dbReference type="InterPro" id="IPR043504">
    <property type="entry name" value="Peptidase_S1_PA_chymotrypsin"/>
</dbReference>
<feature type="compositionally biased region" description="Low complexity" evidence="5">
    <location>
        <begin position="90"/>
        <end position="107"/>
    </location>
</feature>
<feature type="compositionally biased region" description="Basic and acidic residues" evidence="5">
    <location>
        <begin position="135"/>
        <end position="157"/>
    </location>
</feature>
<keyword evidence="3" id="KW-0378">Hydrolase</keyword>
<keyword evidence="2" id="KW-0732">Signal</keyword>
<dbReference type="AlphaFoldDB" id="A0A835WQ95"/>
<dbReference type="InterPro" id="IPR009003">
    <property type="entry name" value="Peptidase_S1_PA"/>
</dbReference>
<evidence type="ECO:0000256" key="5">
    <source>
        <dbReference type="SAM" id="MobiDB-lite"/>
    </source>
</evidence>
<evidence type="ECO:0000256" key="1">
    <source>
        <dbReference type="ARBA" id="ARBA00022670"/>
    </source>
</evidence>
<keyword evidence="4" id="KW-0720">Serine protease</keyword>
<feature type="region of interest" description="Disordered" evidence="5">
    <location>
        <begin position="1"/>
        <end position="65"/>
    </location>
</feature>
<feature type="compositionally biased region" description="Low complexity" evidence="5">
    <location>
        <begin position="451"/>
        <end position="461"/>
    </location>
</feature>
<evidence type="ECO:0000256" key="2">
    <source>
        <dbReference type="ARBA" id="ARBA00022729"/>
    </source>
</evidence>
<dbReference type="SUPFAM" id="SSF50494">
    <property type="entry name" value="Trypsin-like serine proteases"/>
    <property type="match status" value="1"/>
</dbReference>
<protein>
    <recommendedName>
        <fullName evidence="6">Peptidase S1 domain-containing protein</fullName>
    </recommendedName>
</protein>
<feature type="region of interest" description="Disordered" evidence="5">
    <location>
        <begin position="404"/>
        <end position="461"/>
    </location>
</feature>
<name>A0A835WQ95_9CHLO</name>
<evidence type="ECO:0000313" key="8">
    <source>
        <dbReference type="Proteomes" id="UP000613740"/>
    </source>
</evidence>
<evidence type="ECO:0000313" key="7">
    <source>
        <dbReference type="EMBL" id="KAG2451705.1"/>
    </source>
</evidence>
<gene>
    <name evidence="7" type="ORF">HYH02_003485</name>
</gene>
<dbReference type="GO" id="GO:0006508">
    <property type="term" value="P:proteolysis"/>
    <property type="evidence" value="ECO:0007669"/>
    <property type="project" value="UniProtKB-KW"/>
</dbReference>
<evidence type="ECO:0000256" key="3">
    <source>
        <dbReference type="ARBA" id="ARBA00022801"/>
    </source>
</evidence>
<reference evidence="7" key="1">
    <citation type="journal article" date="2020" name="bioRxiv">
        <title>Comparative genomics of Chlamydomonas.</title>
        <authorList>
            <person name="Craig R.J."/>
            <person name="Hasan A.R."/>
            <person name="Ness R.W."/>
            <person name="Keightley P.D."/>
        </authorList>
    </citation>
    <scope>NUCLEOTIDE SEQUENCE</scope>
    <source>
        <strain evidence="7">CCAP 11/173</strain>
    </source>
</reference>
<evidence type="ECO:0000259" key="6">
    <source>
        <dbReference type="Pfam" id="PF00089"/>
    </source>
</evidence>
<organism evidence="7 8">
    <name type="scientific">Chlamydomonas schloesseri</name>
    <dbReference type="NCBI Taxonomy" id="2026947"/>
    <lineage>
        <taxon>Eukaryota</taxon>
        <taxon>Viridiplantae</taxon>
        <taxon>Chlorophyta</taxon>
        <taxon>core chlorophytes</taxon>
        <taxon>Chlorophyceae</taxon>
        <taxon>CS clade</taxon>
        <taxon>Chlamydomonadales</taxon>
        <taxon>Chlamydomonadaceae</taxon>
        <taxon>Chlamydomonas</taxon>
    </lineage>
</organism>
<keyword evidence="8" id="KW-1185">Reference proteome</keyword>
<dbReference type="OrthoDB" id="551340at2759"/>